<name>A0A1F5TRR8_9BACT</name>
<gene>
    <name evidence="2" type="ORF">A2531_00315</name>
</gene>
<dbReference type="EMBL" id="MFGO01000011">
    <property type="protein sequence ID" value="OGF41291.1"/>
    <property type="molecule type" value="Genomic_DNA"/>
</dbReference>
<dbReference type="Proteomes" id="UP000177579">
    <property type="component" value="Unassembled WGS sequence"/>
</dbReference>
<feature type="transmembrane region" description="Helical" evidence="1">
    <location>
        <begin position="58"/>
        <end position="76"/>
    </location>
</feature>
<keyword evidence="1" id="KW-0812">Transmembrane</keyword>
<dbReference type="AlphaFoldDB" id="A0A1F5TRR8"/>
<evidence type="ECO:0000256" key="1">
    <source>
        <dbReference type="SAM" id="Phobius"/>
    </source>
</evidence>
<organism evidence="2 3">
    <name type="scientific">Candidatus Falkowbacteria bacterium RIFOXYD2_FULL_34_120</name>
    <dbReference type="NCBI Taxonomy" id="1798007"/>
    <lineage>
        <taxon>Bacteria</taxon>
        <taxon>Candidatus Falkowiibacteriota</taxon>
    </lineage>
</organism>
<keyword evidence="1" id="KW-0472">Membrane</keyword>
<protein>
    <submittedName>
        <fullName evidence="2">Uncharacterized protein</fullName>
    </submittedName>
</protein>
<proteinExistence type="predicted"/>
<evidence type="ECO:0000313" key="3">
    <source>
        <dbReference type="Proteomes" id="UP000177579"/>
    </source>
</evidence>
<comment type="caution">
    <text evidence="2">The sequence shown here is derived from an EMBL/GenBank/DDBJ whole genome shotgun (WGS) entry which is preliminary data.</text>
</comment>
<sequence>MPDFSLIPINLYIGVFSLLLAVFFYVAAVKSEFLRWFGIAAGIGLSMCFISIVSVVGAYVPIIGFYLIWALHMMNLKGRLFAVKS</sequence>
<evidence type="ECO:0000313" key="2">
    <source>
        <dbReference type="EMBL" id="OGF41291.1"/>
    </source>
</evidence>
<keyword evidence="1" id="KW-1133">Transmembrane helix</keyword>
<accession>A0A1F5TRR8</accession>
<feature type="transmembrane region" description="Helical" evidence="1">
    <location>
        <begin position="6"/>
        <end position="26"/>
    </location>
</feature>
<reference evidence="2 3" key="1">
    <citation type="journal article" date="2016" name="Nat. Commun.">
        <title>Thousands of microbial genomes shed light on interconnected biogeochemical processes in an aquifer system.</title>
        <authorList>
            <person name="Anantharaman K."/>
            <person name="Brown C.T."/>
            <person name="Hug L.A."/>
            <person name="Sharon I."/>
            <person name="Castelle C.J."/>
            <person name="Probst A.J."/>
            <person name="Thomas B.C."/>
            <person name="Singh A."/>
            <person name="Wilkins M.J."/>
            <person name="Karaoz U."/>
            <person name="Brodie E.L."/>
            <person name="Williams K.H."/>
            <person name="Hubbard S.S."/>
            <person name="Banfield J.F."/>
        </authorList>
    </citation>
    <scope>NUCLEOTIDE SEQUENCE [LARGE SCALE GENOMIC DNA]</scope>
</reference>